<dbReference type="SUPFAM" id="SSF52540">
    <property type="entry name" value="P-loop containing nucleoside triphosphate hydrolases"/>
    <property type="match status" value="1"/>
</dbReference>
<evidence type="ECO:0000256" key="2">
    <source>
        <dbReference type="ARBA" id="ARBA00022801"/>
    </source>
</evidence>
<dbReference type="GO" id="GO:0005524">
    <property type="term" value="F:ATP binding"/>
    <property type="evidence" value="ECO:0007669"/>
    <property type="project" value="UniProtKB-KW"/>
</dbReference>
<dbReference type="PANTHER" id="PTHR47961:SF6">
    <property type="entry name" value="DNA-DIRECTED DNA POLYMERASE"/>
    <property type="match status" value="1"/>
</dbReference>
<dbReference type="GO" id="GO:0004386">
    <property type="term" value="F:helicase activity"/>
    <property type="evidence" value="ECO:0007669"/>
    <property type="project" value="UniProtKB-KW"/>
</dbReference>
<reference evidence="7" key="1">
    <citation type="submission" date="2020-06" db="EMBL/GenBank/DDBJ databases">
        <title>Paenibacillus sp. nov., isolated from soil.</title>
        <authorList>
            <person name="Seo Y.L."/>
        </authorList>
    </citation>
    <scope>NUCLEOTIDE SEQUENCE [LARGE SCALE GENOMIC DNA]</scope>
    <source>
        <strain evidence="7">JW14</strain>
    </source>
</reference>
<dbReference type="InterPro" id="IPR001650">
    <property type="entry name" value="Helicase_C-like"/>
</dbReference>
<dbReference type="PROSITE" id="PS51194">
    <property type="entry name" value="HELICASE_CTER"/>
    <property type="match status" value="1"/>
</dbReference>
<evidence type="ECO:0000313" key="7">
    <source>
        <dbReference type="EMBL" id="NUU63044.1"/>
    </source>
</evidence>
<comment type="caution">
    <text evidence="7">The sequence shown here is derived from an EMBL/GenBank/DDBJ whole genome shotgun (WGS) entry which is preliminary data.</text>
</comment>
<dbReference type="Proteomes" id="UP000564806">
    <property type="component" value="Unassembled WGS sequence"/>
</dbReference>
<evidence type="ECO:0000259" key="5">
    <source>
        <dbReference type="PROSITE" id="PS51192"/>
    </source>
</evidence>
<dbReference type="SMART" id="SM00487">
    <property type="entry name" value="DEXDc"/>
    <property type="match status" value="1"/>
</dbReference>
<dbReference type="InterPro" id="IPR014001">
    <property type="entry name" value="Helicase_ATP-bd"/>
</dbReference>
<dbReference type="Pfam" id="PF00270">
    <property type="entry name" value="DEAD"/>
    <property type="match status" value="1"/>
</dbReference>
<proteinExistence type="predicted"/>
<dbReference type="RefSeq" id="WP_175373474.1">
    <property type="nucleotide sequence ID" value="NZ_JABWCS010000217.1"/>
</dbReference>
<dbReference type="PANTHER" id="PTHR47961">
    <property type="entry name" value="DNA POLYMERASE THETA, PUTATIVE (AFU_ORTHOLOGUE AFUA_1G05260)-RELATED"/>
    <property type="match status" value="1"/>
</dbReference>
<keyword evidence="4" id="KW-0067">ATP-binding</keyword>
<keyword evidence="1" id="KW-0547">Nucleotide-binding</keyword>
<keyword evidence="8" id="KW-1185">Reference proteome</keyword>
<dbReference type="InterPro" id="IPR002464">
    <property type="entry name" value="DNA/RNA_helicase_DEAH_CS"/>
</dbReference>
<dbReference type="Gene3D" id="3.40.50.300">
    <property type="entry name" value="P-loop containing nucleotide triphosphate hydrolases"/>
    <property type="match status" value="2"/>
</dbReference>
<name>A0A850EUI4_9BACL</name>
<feature type="domain" description="Helicase ATP-binding" evidence="5">
    <location>
        <begin position="321"/>
        <end position="540"/>
    </location>
</feature>
<dbReference type="InterPro" id="IPR050474">
    <property type="entry name" value="Hel308_SKI2-like"/>
</dbReference>
<dbReference type="InterPro" id="IPR011545">
    <property type="entry name" value="DEAD/DEAH_box_helicase_dom"/>
</dbReference>
<protein>
    <submittedName>
        <fullName evidence="7">DEAD/DEAH box helicase</fullName>
    </submittedName>
</protein>
<dbReference type="AlphaFoldDB" id="A0A850EUI4"/>
<organism evidence="7 8">
    <name type="scientific">Paenibacillus agri</name>
    <dbReference type="NCBI Taxonomy" id="2744309"/>
    <lineage>
        <taxon>Bacteria</taxon>
        <taxon>Bacillati</taxon>
        <taxon>Bacillota</taxon>
        <taxon>Bacilli</taxon>
        <taxon>Bacillales</taxon>
        <taxon>Paenibacillaceae</taxon>
        <taxon>Paenibacillus</taxon>
    </lineage>
</organism>
<accession>A0A850EUI4</accession>
<dbReference type="GO" id="GO:0016787">
    <property type="term" value="F:hydrolase activity"/>
    <property type="evidence" value="ECO:0007669"/>
    <property type="project" value="UniProtKB-KW"/>
</dbReference>
<evidence type="ECO:0000256" key="1">
    <source>
        <dbReference type="ARBA" id="ARBA00022741"/>
    </source>
</evidence>
<dbReference type="CDD" id="cd17921">
    <property type="entry name" value="DEXHc_Ski2"/>
    <property type="match status" value="1"/>
</dbReference>
<evidence type="ECO:0000259" key="6">
    <source>
        <dbReference type="PROSITE" id="PS51194"/>
    </source>
</evidence>
<keyword evidence="2" id="KW-0378">Hydrolase</keyword>
<gene>
    <name evidence="7" type="ORF">HPT30_22080</name>
</gene>
<dbReference type="EMBL" id="JABWCS010000217">
    <property type="protein sequence ID" value="NUU63044.1"/>
    <property type="molecule type" value="Genomic_DNA"/>
</dbReference>
<feature type="domain" description="Helicase C-terminal" evidence="6">
    <location>
        <begin position="609"/>
        <end position="759"/>
    </location>
</feature>
<evidence type="ECO:0000256" key="4">
    <source>
        <dbReference type="ARBA" id="ARBA00022840"/>
    </source>
</evidence>
<keyword evidence="3 7" id="KW-0347">Helicase</keyword>
<dbReference type="PROSITE" id="PS51192">
    <property type="entry name" value="HELICASE_ATP_BIND_1"/>
    <property type="match status" value="1"/>
</dbReference>
<sequence length="1079" mass="120652">MIVNTDSLEQIDNHWAVMALDSELQKGQKIAENLIVKNAVGNQIYLGGESSQYEQEVINRLSMAYEMVAIEGLNAVLRPTSSNDELLKQCTAGCWKAFEFRRLMHIPTEKTDKILHILHVSALAYCGDRWSDLRRWYYENNEFTNVGIDQDMTWDMRLLITLYECWLRLFRKNGWKDLNDISSIIGKLREDQKTFESGALNNSSQTHGRVMALRLIGLYHWAKATELLALYMLQGEPNDITTQLDKHFESGVEAANISKDSQLEVLLRWLHAASKQMVSGSLWSLARAGNSRVTQFVKNAISNQALFELLPPQRIAIQEQGLLDPAATAVVVEMPTSGGKTLLAQFKILQALNQFNSESGWVAYVTPTRALTSQITRRLRRDFSPLGIQVEQLTGAIEVDAFEEDMLLGLGSERPFDVLVATPEKLQLIIRNNKISRPLALVIMDEAHNIEDETRGLRIELLLASIKRECKSANFLLLMPYVEKAEILARWLAHDVNAARTISLGSSPWKPNERIVGMYHTVPDDSVRAGWRLKYRTLVTSPKTIHLDGEHYVGEVKPFKIPKSKMTSLSLQTAAMATIMSGRGTSIAVANNINSVWNMARKICETLPILSQIPEEIELVCKFIQTEVSADFELVDMLSRGVGVHHAGLSDEIRSCIEWLAEEGKLLVLCATSTIAQGINFPVSSVFLASRFVPLGRRSKEMSPRDFWNLAGRAGRMGQDSVGVVGIAAGDKPADIVNYVSRATGEIVSQLVTMMNDLEEAGKLNQLSMIIQDEQWEDFRCFIAHLWNEKKNLELVLAETEQLLRNTLGYEVLRSSADGDKKARYLLEATKDYAKKLSSNPGNTALADMTGFSPEGVGRALAGMNQLENKLTASDWSPESLFGTGTALADLYGIMLRVPQLANSLEDIGGEGQEKKLLAEITHAWTNGMSIKDIAIQFFKGDQTSSITEACRAIYRNLVNAGTWGISALSRMSGIDFETLSEAEKRKINVIPAMIYHGVSTEEAVLMRMNSVPRSMAENLGKEFRGNMKTKEKAPDVSEARKFLQRLEESDWEKLRPKESYLSGKEYKNVWELLSGGEI</sequence>
<dbReference type="GO" id="GO:0003676">
    <property type="term" value="F:nucleic acid binding"/>
    <property type="evidence" value="ECO:0007669"/>
    <property type="project" value="InterPro"/>
</dbReference>
<dbReference type="PROSITE" id="PS00690">
    <property type="entry name" value="DEAH_ATP_HELICASE"/>
    <property type="match status" value="1"/>
</dbReference>
<dbReference type="InterPro" id="IPR027417">
    <property type="entry name" value="P-loop_NTPase"/>
</dbReference>
<evidence type="ECO:0000256" key="3">
    <source>
        <dbReference type="ARBA" id="ARBA00022806"/>
    </source>
</evidence>
<dbReference type="SMART" id="SM00490">
    <property type="entry name" value="HELICc"/>
    <property type="match status" value="1"/>
</dbReference>
<evidence type="ECO:0000313" key="8">
    <source>
        <dbReference type="Proteomes" id="UP000564806"/>
    </source>
</evidence>